<sequence>MTRRLKPVDAVIVGYGWTGAIMAKTLSDAGLNVVALERGPARDTSPDFEYPRIIDELRHGVRGDLWQRLATETVTIRHRMDHVAVPYRQYGSFILGNGVGGAGVHWNGQLFRADPVDMQIRSHYSGRYGRSFIPDDMTIQDYPVSYAELEPYFDHFEKVCAASGSAGNLRGTLHAGGNPFEGIRSNAYPTPAMPAIEGARRVAEAAKGLGYHPFPMPNANTPVPYTNPYGVRLGPCNLCGFCDLFGCFLYSKASPQTTILPVLTGRSNLEVRTDSMVTRVLLDSDGQRATGVVYIDKDGQECVQPAELVMLCAFQLHNVRLLLLSGIGVPYDPTTGRGTVGKNFAYQICSGATMTFNEDVHINPFIGAGGAGQIVIDDFNSDHFDHAEHGFVGGSAIFGGATGGRPIKQMPLPPGTPRWGEKWKEAVRRSYRHTTTATAIGSVMGYRDRYLDLDPTYKDAFGQPLLRMTFDWHENEYRMAAFCADKLDEIARAMNPESYGVSSIKAGTTYDTRKYQTTHLTGGAIMGSDPTNSVVNRYSQCWDVPNVFVYGSSSFPQNLGYNPTGLIGALTYFSAARLRDNYLASPSRLVDA</sequence>
<dbReference type="RefSeq" id="WP_077813889.1">
    <property type="nucleotide sequence ID" value="NZ_CP014692.1"/>
</dbReference>
<keyword evidence="3" id="KW-0274">FAD</keyword>
<evidence type="ECO:0000259" key="6">
    <source>
        <dbReference type="Pfam" id="PF05199"/>
    </source>
</evidence>
<dbReference type="GO" id="GO:0050660">
    <property type="term" value="F:flavin adenine dinucleotide binding"/>
    <property type="evidence" value="ECO:0007669"/>
    <property type="project" value="InterPro"/>
</dbReference>
<evidence type="ECO:0000313" key="8">
    <source>
        <dbReference type="Proteomes" id="UP000188937"/>
    </source>
</evidence>
<organism evidence="7 8">
    <name type="scientific">Acetobacter aceti</name>
    <dbReference type="NCBI Taxonomy" id="435"/>
    <lineage>
        <taxon>Bacteria</taxon>
        <taxon>Pseudomonadati</taxon>
        <taxon>Pseudomonadota</taxon>
        <taxon>Alphaproteobacteria</taxon>
        <taxon>Acetobacterales</taxon>
        <taxon>Acetobacteraceae</taxon>
        <taxon>Acetobacter</taxon>
        <taxon>Acetobacter subgen. Acetobacter</taxon>
    </lineage>
</organism>
<dbReference type="Pfam" id="PF00732">
    <property type="entry name" value="GMC_oxred_N"/>
    <property type="match status" value="1"/>
</dbReference>
<dbReference type="Gene3D" id="3.50.50.60">
    <property type="entry name" value="FAD/NAD(P)-binding domain"/>
    <property type="match status" value="2"/>
</dbReference>
<dbReference type="SUPFAM" id="SSF51905">
    <property type="entry name" value="FAD/NAD(P)-binding domain"/>
    <property type="match status" value="1"/>
</dbReference>
<comment type="similarity">
    <text evidence="1">Belongs to the GMC oxidoreductase family.</text>
</comment>
<keyword evidence="8" id="KW-1185">Reference proteome</keyword>
<reference evidence="7 8" key="1">
    <citation type="submission" date="2016-03" db="EMBL/GenBank/DDBJ databases">
        <title>Acetic acid bacteria sequencing.</title>
        <authorList>
            <person name="Brandt J."/>
            <person name="Jakob F."/>
            <person name="Vogel R.F."/>
        </authorList>
    </citation>
    <scope>NUCLEOTIDE SEQUENCE [LARGE SCALE GENOMIC DNA]</scope>
    <source>
        <strain evidence="7 8">TMW2.1153</strain>
    </source>
</reference>
<evidence type="ECO:0000256" key="4">
    <source>
        <dbReference type="ARBA" id="ARBA00023002"/>
    </source>
</evidence>
<keyword evidence="4" id="KW-0560">Oxidoreductase</keyword>
<feature type="domain" description="Glucose-methanol-choline oxidoreductase N-terminal" evidence="5">
    <location>
        <begin position="235"/>
        <end position="347"/>
    </location>
</feature>
<protein>
    <submittedName>
        <fullName evidence="7">GMC family oxidoreductase</fullName>
    </submittedName>
</protein>
<dbReference type="STRING" id="435.A0U92_15160"/>
<dbReference type="InterPro" id="IPR000172">
    <property type="entry name" value="GMC_OxRdtase_N"/>
</dbReference>
<keyword evidence="2" id="KW-0285">Flavoprotein</keyword>
<dbReference type="GO" id="GO:0016614">
    <property type="term" value="F:oxidoreductase activity, acting on CH-OH group of donors"/>
    <property type="evidence" value="ECO:0007669"/>
    <property type="project" value="InterPro"/>
</dbReference>
<dbReference type="InterPro" id="IPR007867">
    <property type="entry name" value="GMC_OxRtase_C"/>
</dbReference>
<gene>
    <name evidence="7" type="ORF">A0U92_15160</name>
</gene>
<evidence type="ECO:0000256" key="3">
    <source>
        <dbReference type="ARBA" id="ARBA00022827"/>
    </source>
</evidence>
<accession>A0A1U9KJ88</accession>
<dbReference type="Proteomes" id="UP000188937">
    <property type="component" value="Chromosome"/>
</dbReference>
<dbReference type="PANTHER" id="PTHR46056">
    <property type="entry name" value="LONG-CHAIN-ALCOHOL OXIDASE"/>
    <property type="match status" value="1"/>
</dbReference>
<dbReference type="AlphaFoldDB" id="A0A1U9KJ88"/>
<name>A0A1U9KJ88_ACEAC</name>
<dbReference type="EMBL" id="CP014692">
    <property type="protein sequence ID" value="AQS85882.1"/>
    <property type="molecule type" value="Genomic_DNA"/>
</dbReference>
<evidence type="ECO:0000256" key="1">
    <source>
        <dbReference type="ARBA" id="ARBA00010790"/>
    </source>
</evidence>
<evidence type="ECO:0000256" key="2">
    <source>
        <dbReference type="ARBA" id="ARBA00022630"/>
    </source>
</evidence>
<dbReference type="KEGG" id="aace:A0U92_15160"/>
<dbReference type="Pfam" id="PF05199">
    <property type="entry name" value="GMC_oxred_C"/>
    <property type="match status" value="1"/>
</dbReference>
<proteinExistence type="inferred from homology"/>
<feature type="domain" description="Glucose-methanol-choline oxidoreductase C-terminal" evidence="6">
    <location>
        <begin position="453"/>
        <end position="570"/>
    </location>
</feature>
<dbReference type="OrthoDB" id="9798604at2"/>
<evidence type="ECO:0000259" key="5">
    <source>
        <dbReference type="Pfam" id="PF00732"/>
    </source>
</evidence>
<dbReference type="InterPro" id="IPR036188">
    <property type="entry name" value="FAD/NAD-bd_sf"/>
</dbReference>
<evidence type="ECO:0000313" key="7">
    <source>
        <dbReference type="EMBL" id="AQS85882.1"/>
    </source>
</evidence>
<dbReference type="PANTHER" id="PTHR46056:SF12">
    <property type="entry name" value="LONG-CHAIN-ALCOHOL OXIDASE"/>
    <property type="match status" value="1"/>
</dbReference>
<dbReference type="SUPFAM" id="SSF54373">
    <property type="entry name" value="FAD-linked reductases, C-terminal domain"/>
    <property type="match status" value="1"/>
</dbReference>